<dbReference type="EMBL" id="MF417894">
    <property type="protein sequence ID" value="ASN69682.1"/>
    <property type="molecule type" value="Genomic_DNA"/>
</dbReference>
<dbReference type="EMBL" id="MF417905">
    <property type="protein sequence ID" value="ASN70345.1"/>
    <property type="molecule type" value="Genomic_DNA"/>
</dbReference>
<dbReference type="InterPro" id="IPR013783">
    <property type="entry name" value="Ig-like_fold"/>
</dbReference>
<dbReference type="EMBL" id="MF417906">
    <property type="protein sequence ID" value="ASN70404.1"/>
    <property type="molecule type" value="Genomic_DNA"/>
</dbReference>
<protein>
    <submittedName>
        <fullName evidence="3">Putative tail protein</fullName>
    </submittedName>
</protein>
<dbReference type="InterPro" id="IPR008979">
    <property type="entry name" value="Galactose-bd-like_sf"/>
</dbReference>
<dbReference type="Pfam" id="PF00754">
    <property type="entry name" value="F5_F8_type_C"/>
    <property type="match status" value="1"/>
</dbReference>
<feature type="domain" description="F5/8 type C" evidence="1">
    <location>
        <begin position="95"/>
        <end position="220"/>
    </location>
</feature>
<dbReference type="PROSITE" id="PS50022">
    <property type="entry name" value="FA58C_3"/>
    <property type="match status" value="1"/>
</dbReference>
<name>A0A2H4J503_9CAUD</name>
<evidence type="ECO:0000259" key="1">
    <source>
        <dbReference type="PROSITE" id="PS50022"/>
    </source>
</evidence>
<evidence type="ECO:0000313" key="3">
    <source>
        <dbReference type="EMBL" id="ASN70345.1"/>
    </source>
</evidence>
<dbReference type="Gene3D" id="2.60.40.10">
    <property type="entry name" value="Immunoglobulins"/>
    <property type="match status" value="1"/>
</dbReference>
<evidence type="ECO:0000313" key="4">
    <source>
        <dbReference type="EMBL" id="ASN70404.1"/>
    </source>
</evidence>
<organism evidence="3">
    <name type="scientific">uncultured Caudovirales phage</name>
    <dbReference type="NCBI Taxonomy" id="2100421"/>
    <lineage>
        <taxon>Viruses</taxon>
        <taxon>Duplodnaviria</taxon>
        <taxon>Heunggongvirae</taxon>
        <taxon>Uroviricota</taxon>
        <taxon>Caudoviricetes</taxon>
        <taxon>Peduoviridae</taxon>
        <taxon>Maltschvirus</taxon>
        <taxon>Maltschvirus maltsch</taxon>
    </lineage>
</organism>
<evidence type="ECO:0000313" key="2">
    <source>
        <dbReference type="EMBL" id="ASN69682.1"/>
    </source>
</evidence>
<dbReference type="SUPFAM" id="SSF49785">
    <property type="entry name" value="Galactose-binding domain-like"/>
    <property type="match status" value="1"/>
</dbReference>
<dbReference type="InterPro" id="IPR000421">
    <property type="entry name" value="FA58C"/>
</dbReference>
<reference evidence="3" key="1">
    <citation type="submission" date="2017-06" db="EMBL/GenBank/DDBJ databases">
        <title>Novel phages from South African skin metaviromes.</title>
        <authorList>
            <person name="van Zyl L.J."/>
            <person name="Abrahams Y."/>
            <person name="Stander E.A."/>
            <person name="Kirby B.M."/>
            <person name="Clavaud C."/>
            <person name="Farcet C."/>
            <person name="Breton L."/>
            <person name="Trindade M.I."/>
        </authorList>
    </citation>
    <scope>NUCLEOTIDE SEQUENCE</scope>
</reference>
<gene>
    <name evidence="2" type="ORF">7AX4_42</name>
    <name evidence="4" type="ORF">7F8_22</name>
    <name evidence="3" type="ORF">8AX11_22</name>
</gene>
<sequence length="220" mass="24670">MTNRLELNWKLDGFVDEQRYYCSETHIDLNNLPTPKTVLAGDLRTYTDTDVDVGKTYYVRVGSVKNSVEKISNEKSIFVGTPGHRYWRVLVNETVESLYLSIGEIFLVRNSNDLITSGKTYNQSSKSGAKGAEACFDGIINGSLYWYTRISNLPAWVSIDMGNPVLVDRIDIAMSTSAGVNESPKDFLIQRSNDGLVWETVKTVTGATGWTLGTRRQFFL</sequence>
<accession>A0A2H4J503</accession>
<proteinExistence type="predicted"/>
<dbReference type="Gene3D" id="2.60.120.260">
    <property type="entry name" value="Galactose-binding domain-like"/>
    <property type="match status" value="1"/>
</dbReference>